<feature type="compositionally biased region" description="Low complexity" evidence="1">
    <location>
        <begin position="51"/>
        <end position="65"/>
    </location>
</feature>
<protein>
    <recommendedName>
        <fullName evidence="4">DUF3052 family protein</fullName>
    </recommendedName>
</protein>
<comment type="caution">
    <text evidence="2">The sequence shown here is derived from an EMBL/GenBank/DDBJ whole genome shotgun (WGS) entry which is preliminary data.</text>
</comment>
<dbReference type="Proteomes" id="UP000280668">
    <property type="component" value="Unassembled WGS sequence"/>
</dbReference>
<reference evidence="2 3" key="1">
    <citation type="submission" date="2018-11" db="EMBL/GenBank/DDBJ databases">
        <title>Sequencing the genomes of 1000 actinobacteria strains.</title>
        <authorList>
            <person name="Klenk H.-P."/>
        </authorList>
    </citation>
    <scope>NUCLEOTIDE SEQUENCE [LARGE SCALE GENOMIC DNA]</scope>
    <source>
        <strain evidence="2 3">DSM 11294</strain>
    </source>
</reference>
<dbReference type="InterPro" id="IPR021412">
    <property type="entry name" value="DUF3052"/>
</dbReference>
<evidence type="ECO:0000313" key="2">
    <source>
        <dbReference type="EMBL" id="ROR74133.1"/>
    </source>
</evidence>
<feature type="region of interest" description="Disordered" evidence="1">
    <location>
        <begin position="1"/>
        <end position="65"/>
    </location>
</feature>
<accession>A0A3N2BFU2</accession>
<dbReference type="EMBL" id="RKHK01000001">
    <property type="protein sequence ID" value="ROR74133.1"/>
    <property type="molecule type" value="Genomic_DNA"/>
</dbReference>
<evidence type="ECO:0000256" key="1">
    <source>
        <dbReference type="SAM" id="MobiDB-lite"/>
    </source>
</evidence>
<evidence type="ECO:0000313" key="3">
    <source>
        <dbReference type="Proteomes" id="UP000280668"/>
    </source>
</evidence>
<name>A0A3N2BFU2_9MICO</name>
<keyword evidence="3" id="KW-1185">Reference proteome</keyword>
<dbReference type="OrthoDB" id="5185945at2"/>
<sequence>MDRVRTATGRARRGQKGSNRAANVGSRAARQYRVGVNTTSRQAAAEGKHVTGSAGASSGSSGPGPRFGFTSGLVIQEFYYDDDVDAGVRAAVEEETGTELVDEDFGDVCDGAIIWWRADDGGQEDLTDLLVDAQANLDDGGLIWVLTPKPGLDNHVAPADVEEAAKVAGMLATSAMSVGENWNGIRVAARSRSRR</sequence>
<evidence type="ECO:0008006" key="4">
    <source>
        <dbReference type="Google" id="ProtNLM"/>
    </source>
</evidence>
<dbReference type="AlphaFoldDB" id="A0A3N2BFU2"/>
<organism evidence="2 3">
    <name type="scientific">Bogoriella caseilytica</name>
    <dbReference type="NCBI Taxonomy" id="56055"/>
    <lineage>
        <taxon>Bacteria</taxon>
        <taxon>Bacillati</taxon>
        <taxon>Actinomycetota</taxon>
        <taxon>Actinomycetes</taxon>
        <taxon>Micrococcales</taxon>
        <taxon>Bogoriellaceae</taxon>
        <taxon>Bogoriella</taxon>
    </lineage>
</organism>
<dbReference type="Pfam" id="PF11253">
    <property type="entry name" value="DUF3052"/>
    <property type="match status" value="1"/>
</dbReference>
<gene>
    <name evidence="2" type="ORF">EDD31_2532</name>
</gene>
<proteinExistence type="predicted"/>